<dbReference type="GO" id="GO:0003700">
    <property type="term" value="F:DNA-binding transcription factor activity"/>
    <property type="evidence" value="ECO:0007669"/>
    <property type="project" value="TreeGrafter"/>
</dbReference>
<dbReference type="PANTHER" id="PTHR30055:SF241">
    <property type="entry name" value="TRANSCRIPTIONAL REGULATORY PROTEIN"/>
    <property type="match status" value="1"/>
</dbReference>
<dbReference type="InterPro" id="IPR009057">
    <property type="entry name" value="Homeodomain-like_sf"/>
</dbReference>
<dbReference type="RefSeq" id="WP_061787331.1">
    <property type="nucleotide sequence ID" value="NZ_LR134406.1"/>
</dbReference>
<evidence type="ECO:0000259" key="3">
    <source>
        <dbReference type="PROSITE" id="PS50977"/>
    </source>
</evidence>
<dbReference type="Gene3D" id="1.10.357.10">
    <property type="entry name" value="Tetracycline Repressor, domain 2"/>
    <property type="match status" value="1"/>
</dbReference>
<keyword evidence="5" id="KW-1185">Reference proteome</keyword>
<feature type="DNA-binding region" description="H-T-H motif" evidence="2">
    <location>
        <begin position="38"/>
        <end position="57"/>
    </location>
</feature>
<dbReference type="GO" id="GO:0000976">
    <property type="term" value="F:transcription cis-regulatory region binding"/>
    <property type="evidence" value="ECO:0007669"/>
    <property type="project" value="TreeGrafter"/>
</dbReference>
<dbReference type="AlphaFoldDB" id="A0A448MUZ0"/>
<dbReference type="GeneID" id="64405731"/>
<dbReference type="Proteomes" id="UP000273044">
    <property type="component" value="Chromosome"/>
</dbReference>
<keyword evidence="1 2" id="KW-0238">DNA-binding</keyword>
<dbReference type="InterPro" id="IPR050109">
    <property type="entry name" value="HTH-type_TetR-like_transc_reg"/>
</dbReference>
<dbReference type="Pfam" id="PF00440">
    <property type="entry name" value="TetR_N"/>
    <property type="match status" value="1"/>
</dbReference>
<reference evidence="4 5" key="1">
    <citation type="submission" date="2018-12" db="EMBL/GenBank/DDBJ databases">
        <authorList>
            <consortium name="Pathogen Informatics"/>
        </authorList>
    </citation>
    <scope>NUCLEOTIDE SEQUENCE [LARGE SCALE GENOMIC DNA]</scope>
    <source>
        <strain evidence="4 5">NCTC12967</strain>
    </source>
</reference>
<protein>
    <submittedName>
        <fullName evidence="4">Toluene efflux pump ttgABC operon repressor</fullName>
    </submittedName>
</protein>
<feature type="domain" description="HTH tetR-type" evidence="3">
    <location>
        <begin position="15"/>
        <end position="75"/>
    </location>
</feature>
<evidence type="ECO:0000313" key="5">
    <source>
        <dbReference type="Proteomes" id="UP000273044"/>
    </source>
</evidence>
<organism evidence="4 5">
    <name type="scientific">Arachnia propionica</name>
    <dbReference type="NCBI Taxonomy" id="1750"/>
    <lineage>
        <taxon>Bacteria</taxon>
        <taxon>Bacillati</taxon>
        <taxon>Actinomycetota</taxon>
        <taxon>Actinomycetes</taxon>
        <taxon>Propionibacteriales</taxon>
        <taxon>Propionibacteriaceae</taxon>
        <taxon>Arachnia</taxon>
    </lineage>
</organism>
<evidence type="ECO:0000313" key="4">
    <source>
        <dbReference type="EMBL" id="VEH68968.1"/>
    </source>
</evidence>
<proteinExistence type="predicted"/>
<sequence length="227" mass="24382">MPALPPRRTRAEQKQQTRDALIAGALVAFSRDGYNRASLDSVAGQAGFSKGAVYSNFGSKAELFLAVMDYNLGALRGEDWDPFESAVRATGAQIDESISMDPAELVRGFGLATLEFITTAARDPSLTSALGERMRALLDAYGRLADRRRSEGETLTSRQIGYLMAALDQGATLLFLSGVSDVDGPLLRDGLRRLLLDTSGPAPDGAHSTPLADVDRIMNLLDEPPHD</sequence>
<evidence type="ECO:0000256" key="1">
    <source>
        <dbReference type="ARBA" id="ARBA00023125"/>
    </source>
</evidence>
<dbReference type="InterPro" id="IPR001647">
    <property type="entry name" value="HTH_TetR"/>
</dbReference>
<dbReference type="EMBL" id="LR134406">
    <property type="protein sequence ID" value="VEH68968.1"/>
    <property type="molecule type" value="Genomic_DNA"/>
</dbReference>
<dbReference type="SUPFAM" id="SSF46689">
    <property type="entry name" value="Homeodomain-like"/>
    <property type="match status" value="1"/>
</dbReference>
<dbReference type="PANTHER" id="PTHR30055">
    <property type="entry name" value="HTH-TYPE TRANSCRIPTIONAL REGULATOR RUTR"/>
    <property type="match status" value="1"/>
</dbReference>
<gene>
    <name evidence="4" type="primary">ttgR</name>
    <name evidence="4" type="ORF">NCTC12967_00232</name>
</gene>
<dbReference type="PROSITE" id="PS50977">
    <property type="entry name" value="HTH_TETR_2"/>
    <property type="match status" value="1"/>
</dbReference>
<dbReference type="PRINTS" id="PR00455">
    <property type="entry name" value="HTHTETR"/>
</dbReference>
<accession>A0A448MUZ0</accession>
<evidence type="ECO:0000256" key="2">
    <source>
        <dbReference type="PROSITE-ProRule" id="PRU00335"/>
    </source>
</evidence>
<name>A0A448MUZ0_9ACTN</name>